<feature type="transmembrane region" description="Helical" evidence="1">
    <location>
        <begin position="133"/>
        <end position="152"/>
    </location>
</feature>
<reference evidence="2 3" key="1">
    <citation type="submission" date="2020-08" db="EMBL/GenBank/DDBJ databases">
        <title>Genomic Encyclopedia of Type Strains, Phase IV (KMG-IV): sequencing the most valuable type-strain genomes for metagenomic binning, comparative biology and taxonomic classification.</title>
        <authorList>
            <person name="Goeker M."/>
        </authorList>
    </citation>
    <scope>NUCLEOTIDE SEQUENCE [LARGE SCALE GENOMIC DNA]</scope>
    <source>
        <strain evidence="2 3">DSM 101064</strain>
    </source>
</reference>
<sequence>MPKQHHTDLVLSFTRVRTALGLLGMCLPLFLILGGLLDLPRVDSEVGRIEPTISDFYHTTYRDIFVGTLCAIGVFLISYRGYRREEGEWIDDDWLATTAGISAFGVAFFPNEGGGVKVASMTQHLLGAEFTPIIHYLSAFVFFSSLAAFCFVKFARTCSMGRRRVYIACGWTIIAALILTALAVVFKRFIGGTGREIVLDYNLIFWFEAMGIWAFGLSWLTKSKADLALFRKSGFAVGDTPRLGGCDDEQVG</sequence>
<dbReference type="RefSeq" id="WP_183530861.1">
    <property type="nucleotide sequence ID" value="NZ_JACIJM010000013.1"/>
</dbReference>
<feature type="transmembrane region" description="Helical" evidence="1">
    <location>
        <begin position="94"/>
        <end position="113"/>
    </location>
</feature>
<feature type="transmembrane region" description="Helical" evidence="1">
    <location>
        <begin position="203"/>
        <end position="221"/>
    </location>
</feature>
<dbReference type="EMBL" id="JACIJM010000013">
    <property type="protein sequence ID" value="MBB5723723.1"/>
    <property type="molecule type" value="Genomic_DNA"/>
</dbReference>
<evidence type="ECO:0000313" key="2">
    <source>
        <dbReference type="EMBL" id="MBB5723723.1"/>
    </source>
</evidence>
<protein>
    <recommendedName>
        <fullName evidence="4">DUF998 domain-containing protein</fullName>
    </recommendedName>
</protein>
<gene>
    <name evidence="2" type="ORF">FHS72_003368</name>
</gene>
<keyword evidence="1" id="KW-1133">Transmembrane helix</keyword>
<feature type="transmembrane region" description="Helical" evidence="1">
    <location>
        <begin position="64"/>
        <end position="82"/>
    </location>
</feature>
<keyword evidence="1" id="KW-0472">Membrane</keyword>
<keyword evidence="3" id="KW-1185">Reference proteome</keyword>
<name>A0A7W9BNG0_9RHOB</name>
<evidence type="ECO:0000313" key="3">
    <source>
        <dbReference type="Proteomes" id="UP000535415"/>
    </source>
</evidence>
<dbReference type="AlphaFoldDB" id="A0A7W9BNG0"/>
<accession>A0A7W9BNG0</accession>
<keyword evidence="1" id="KW-0812">Transmembrane</keyword>
<evidence type="ECO:0008006" key="4">
    <source>
        <dbReference type="Google" id="ProtNLM"/>
    </source>
</evidence>
<dbReference type="Proteomes" id="UP000535415">
    <property type="component" value="Unassembled WGS sequence"/>
</dbReference>
<evidence type="ECO:0000256" key="1">
    <source>
        <dbReference type="SAM" id="Phobius"/>
    </source>
</evidence>
<organism evidence="2 3">
    <name type="scientific">Yoonia ponticola</name>
    <dbReference type="NCBI Taxonomy" id="1524255"/>
    <lineage>
        <taxon>Bacteria</taxon>
        <taxon>Pseudomonadati</taxon>
        <taxon>Pseudomonadota</taxon>
        <taxon>Alphaproteobacteria</taxon>
        <taxon>Rhodobacterales</taxon>
        <taxon>Paracoccaceae</taxon>
        <taxon>Yoonia</taxon>
    </lineage>
</organism>
<feature type="transmembrane region" description="Helical" evidence="1">
    <location>
        <begin position="20"/>
        <end position="37"/>
    </location>
</feature>
<comment type="caution">
    <text evidence="2">The sequence shown here is derived from an EMBL/GenBank/DDBJ whole genome shotgun (WGS) entry which is preliminary data.</text>
</comment>
<feature type="transmembrane region" description="Helical" evidence="1">
    <location>
        <begin position="164"/>
        <end position="183"/>
    </location>
</feature>
<proteinExistence type="predicted"/>